<name>A0A167G9U7_9GAMM</name>
<evidence type="ECO:0000256" key="1">
    <source>
        <dbReference type="SAM" id="Phobius"/>
    </source>
</evidence>
<comment type="caution">
    <text evidence="2">The sequence shown here is derived from an EMBL/GenBank/DDBJ whole genome shotgun (WGS) entry which is preliminary data.</text>
</comment>
<dbReference type="AlphaFoldDB" id="A0A167G9U7"/>
<protein>
    <submittedName>
        <fullName evidence="2">Uncharacterized protein</fullName>
    </submittedName>
</protein>
<organism evidence="2 3">
    <name type="scientific">Pseudoalteromonas luteoviolacea NCIMB 1942</name>
    <dbReference type="NCBI Taxonomy" id="1365253"/>
    <lineage>
        <taxon>Bacteria</taxon>
        <taxon>Pseudomonadati</taxon>
        <taxon>Pseudomonadota</taxon>
        <taxon>Gammaproteobacteria</taxon>
        <taxon>Alteromonadales</taxon>
        <taxon>Pseudoalteromonadaceae</taxon>
        <taxon>Pseudoalteromonas</taxon>
    </lineage>
</organism>
<dbReference type="EMBL" id="AUXT01000063">
    <property type="protein sequence ID" value="KZN54760.1"/>
    <property type="molecule type" value="Genomic_DNA"/>
</dbReference>
<dbReference type="Proteomes" id="UP000076587">
    <property type="component" value="Unassembled WGS sequence"/>
</dbReference>
<dbReference type="PATRIC" id="fig|1365253.3.peg.1022"/>
<sequence>MPAIPILALFYQYSIYLFKQSSLLRLLEWQLIVHAIAIAIVTSSFKTLFTLFSRMCAQAALIKLVLGYLRSEHGY</sequence>
<evidence type="ECO:0000313" key="3">
    <source>
        <dbReference type="Proteomes" id="UP000076587"/>
    </source>
</evidence>
<keyword evidence="1" id="KW-0812">Transmembrane</keyword>
<reference evidence="2 3" key="1">
    <citation type="submission" date="2013-07" db="EMBL/GenBank/DDBJ databases">
        <title>Comparative Genomic and Metabolomic Analysis of Twelve Strains of Pseudoalteromonas luteoviolacea.</title>
        <authorList>
            <person name="Vynne N.G."/>
            <person name="Mansson M."/>
            <person name="Gram L."/>
        </authorList>
    </citation>
    <scope>NUCLEOTIDE SEQUENCE [LARGE SCALE GENOMIC DNA]</scope>
    <source>
        <strain evidence="2 3">NCIMB 1942</strain>
    </source>
</reference>
<feature type="transmembrane region" description="Helical" evidence="1">
    <location>
        <begin position="26"/>
        <end position="45"/>
    </location>
</feature>
<keyword evidence="1" id="KW-0472">Membrane</keyword>
<evidence type="ECO:0000313" key="2">
    <source>
        <dbReference type="EMBL" id="KZN54760.1"/>
    </source>
</evidence>
<proteinExistence type="predicted"/>
<accession>A0A167G9U7</accession>
<gene>
    <name evidence="2" type="ORF">N482_24430</name>
</gene>
<keyword evidence="1" id="KW-1133">Transmembrane helix</keyword>